<dbReference type="GO" id="GO:0006508">
    <property type="term" value="P:proteolysis"/>
    <property type="evidence" value="ECO:0007669"/>
    <property type="project" value="UniProtKB-KW"/>
</dbReference>
<evidence type="ECO:0000313" key="6">
    <source>
        <dbReference type="EMBL" id="RCV22394.1"/>
    </source>
</evidence>
<evidence type="ECO:0000313" key="7">
    <source>
        <dbReference type="EnsemblPlants" id="KQL11433"/>
    </source>
</evidence>
<gene>
    <name evidence="6" type="ORF">SETIT_4G217100v2</name>
</gene>
<dbReference type="OMA" id="WELMHYL"/>
<evidence type="ECO:0000256" key="4">
    <source>
        <dbReference type="SAM" id="Phobius"/>
    </source>
</evidence>
<evidence type="ECO:0000256" key="1">
    <source>
        <dbReference type="ARBA" id="ARBA00005234"/>
    </source>
</evidence>
<dbReference type="Proteomes" id="UP000004995">
    <property type="component" value="Unassembled WGS sequence"/>
</dbReference>
<dbReference type="HOGENOM" id="CLU_1505938_0_0_1"/>
<keyword evidence="8" id="KW-1185">Reference proteome</keyword>
<keyword evidence="4" id="KW-0472">Membrane</keyword>
<accession>K3Y3E6</accession>
<reference evidence="7" key="3">
    <citation type="submission" date="2018-08" db="UniProtKB">
        <authorList>
            <consortium name="EnsemblPlants"/>
        </authorList>
    </citation>
    <scope>IDENTIFICATION</scope>
    <source>
        <strain evidence="7">Yugu1</strain>
    </source>
</reference>
<dbReference type="Gramene" id="KQL11433">
    <property type="protein sequence ID" value="KQL11433"/>
    <property type="gene ID" value="SETIT_008731mg"/>
</dbReference>
<dbReference type="PROSITE" id="PS50600">
    <property type="entry name" value="ULP_PROTEASE"/>
    <property type="match status" value="1"/>
</dbReference>
<keyword evidence="3" id="KW-0378">Hydrolase</keyword>
<dbReference type="InterPro" id="IPR038765">
    <property type="entry name" value="Papain-like_cys_pep_sf"/>
</dbReference>
<keyword evidence="4" id="KW-1133">Transmembrane helix</keyword>
<evidence type="ECO:0000313" key="8">
    <source>
        <dbReference type="Proteomes" id="UP000004995"/>
    </source>
</evidence>
<evidence type="ECO:0000256" key="2">
    <source>
        <dbReference type="ARBA" id="ARBA00022670"/>
    </source>
</evidence>
<dbReference type="AlphaFoldDB" id="K3Y3E6"/>
<reference evidence="6" key="2">
    <citation type="submission" date="2015-07" db="EMBL/GenBank/DDBJ databases">
        <authorList>
            <person name="Noorani M."/>
        </authorList>
    </citation>
    <scope>NUCLEOTIDE SEQUENCE</scope>
    <source>
        <strain evidence="6">Yugu1</strain>
    </source>
</reference>
<dbReference type="EMBL" id="CM003531">
    <property type="protein sequence ID" value="RCV22394.1"/>
    <property type="molecule type" value="Genomic_DNA"/>
</dbReference>
<feature type="domain" description="Ubiquitin-like protease family profile" evidence="5">
    <location>
        <begin position="1"/>
        <end position="124"/>
    </location>
</feature>
<sequence length="179" mass="21433">MQLASFFHFCCYVCVFHGIITLLFFSQIFIPIRDGYHFFVYYFNMIHQRIDILDLNDYFLKCTNQLEHHESIFAKTPIIDAAFQKVSNLKLPRVHKWKRPFVDVPKQRGPNDCLFFLWKYMEYYDRESLTKEINLGTIYKCELMHYQLFHSLSQAEIPESLDKFRVGGCRVDWDSSGSQ</sequence>
<dbReference type="EnsemblPlants" id="KQL11433">
    <property type="protein sequence ID" value="KQL11433"/>
    <property type="gene ID" value="SETIT_008731mg"/>
</dbReference>
<dbReference type="Gene3D" id="3.40.395.10">
    <property type="entry name" value="Adenoviral Proteinase, Chain A"/>
    <property type="match status" value="1"/>
</dbReference>
<dbReference type="OrthoDB" id="674047at2759"/>
<protein>
    <recommendedName>
        <fullName evidence="5">Ubiquitin-like protease family profile domain-containing protein</fullName>
    </recommendedName>
</protein>
<reference evidence="6 8" key="1">
    <citation type="journal article" date="2012" name="Nat. Biotechnol.">
        <title>Reference genome sequence of the model plant Setaria.</title>
        <authorList>
            <person name="Bennetzen J.L."/>
            <person name="Schmutz J."/>
            <person name="Wang H."/>
            <person name="Percifield R."/>
            <person name="Hawkins J."/>
            <person name="Pontaroli A.C."/>
            <person name="Estep M."/>
            <person name="Feng L."/>
            <person name="Vaughn J.N."/>
            <person name="Grimwood J."/>
            <person name="Jenkins J."/>
            <person name="Barry K."/>
            <person name="Lindquist E."/>
            <person name="Hellsten U."/>
            <person name="Deshpande S."/>
            <person name="Wang X."/>
            <person name="Wu X."/>
            <person name="Mitros T."/>
            <person name="Triplett J."/>
            <person name="Yang X."/>
            <person name="Ye C.Y."/>
            <person name="Mauro-Herrera M."/>
            <person name="Wang L."/>
            <person name="Li P."/>
            <person name="Sharma M."/>
            <person name="Sharma R."/>
            <person name="Ronald P.C."/>
            <person name="Panaud O."/>
            <person name="Kellogg E.A."/>
            <person name="Brutnell T.P."/>
            <person name="Doust A.N."/>
            <person name="Tuskan G.A."/>
            <person name="Rokhsar D."/>
            <person name="Devos K.M."/>
        </authorList>
    </citation>
    <scope>NUCLEOTIDE SEQUENCE [LARGE SCALE GENOMIC DNA]</scope>
    <source>
        <strain evidence="8">cv. Yugu1</strain>
        <strain evidence="6">Yugu1</strain>
    </source>
</reference>
<organism evidence="6">
    <name type="scientific">Setaria italica</name>
    <name type="common">Foxtail millet</name>
    <name type="synonym">Panicum italicum</name>
    <dbReference type="NCBI Taxonomy" id="4555"/>
    <lineage>
        <taxon>Eukaryota</taxon>
        <taxon>Viridiplantae</taxon>
        <taxon>Streptophyta</taxon>
        <taxon>Embryophyta</taxon>
        <taxon>Tracheophyta</taxon>
        <taxon>Spermatophyta</taxon>
        <taxon>Magnoliopsida</taxon>
        <taxon>Liliopsida</taxon>
        <taxon>Poales</taxon>
        <taxon>Poaceae</taxon>
        <taxon>PACMAD clade</taxon>
        <taxon>Panicoideae</taxon>
        <taxon>Panicodae</taxon>
        <taxon>Paniceae</taxon>
        <taxon>Cenchrinae</taxon>
        <taxon>Setaria</taxon>
    </lineage>
</organism>
<comment type="similarity">
    <text evidence="1">Belongs to the peptidase C48 family.</text>
</comment>
<dbReference type="InterPro" id="IPR003653">
    <property type="entry name" value="Peptidase_C48_C"/>
</dbReference>
<feature type="transmembrane region" description="Helical" evidence="4">
    <location>
        <begin position="6"/>
        <end position="25"/>
    </location>
</feature>
<keyword evidence="4" id="KW-0812">Transmembrane</keyword>
<evidence type="ECO:0000259" key="5">
    <source>
        <dbReference type="PROSITE" id="PS50600"/>
    </source>
</evidence>
<name>K3Y3E6_SETIT</name>
<keyword evidence="2" id="KW-0645">Protease</keyword>
<dbReference type="SUPFAM" id="SSF54001">
    <property type="entry name" value="Cysteine proteinases"/>
    <property type="match status" value="1"/>
</dbReference>
<evidence type="ECO:0000256" key="3">
    <source>
        <dbReference type="ARBA" id="ARBA00022801"/>
    </source>
</evidence>
<dbReference type="EMBL" id="AGNK02002610">
    <property type="status" value="NOT_ANNOTATED_CDS"/>
    <property type="molecule type" value="Genomic_DNA"/>
</dbReference>
<proteinExistence type="inferred from homology"/>
<dbReference type="GO" id="GO:0008234">
    <property type="term" value="F:cysteine-type peptidase activity"/>
    <property type="evidence" value="ECO:0007669"/>
    <property type="project" value="InterPro"/>
</dbReference>